<dbReference type="AlphaFoldDB" id="A0A9W9YE98"/>
<feature type="signal peptide" evidence="1">
    <location>
        <begin position="1"/>
        <end position="21"/>
    </location>
</feature>
<name>A0A9W9YE98_9CNID</name>
<proteinExistence type="predicted"/>
<reference evidence="2" key="1">
    <citation type="submission" date="2023-01" db="EMBL/GenBank/DDBJ databases">
        <title>Genome assembly of the deep-sea coral Lophelia pertusa.</title>
        <authorList>
            <person name="Herrera S."/>
            <person name="Cordes E."/>
        </authorList>
    </citation>
    <scope>NUCLEOTIDE SEQUENCE</scope>
    <source>
        <strain evidence="2">USNM1676648</strain>
        <tissue evidence="2">Polyp</tissue>
    </source>
</reference>
<gene>
    <name evidence="2" type="ORF">OS493_022248</name>
</gene>
<accession>A0A9W9YE98</accession>
<sequence length="71" mass="8141">MNKILITTLLLGLVFFWSGGALIRGGRDKIPTNQLAAEGEADVIYEMYDKAEKVPRYSKREKWRGHEENES</sequence>
<comment type="caution">
    <text evidence="2">The sequence shown here is derived from an EMBL/GenBank/DDBJ whole genome shotgun (WGS) entry which is preliminary data.</text>
</comment>
<evidence type="ECO:0000313" key="2">
    <source>
        <dbReference type="EMBL" id="KAJ7330633.1"/>
    </source>
</evidence>
<evidence type="ECO:0000313" key="3">
    <source>
        <dbReference type="Proteomes" id="UP001163046"/>
    </source>
</evidence>
<feature type="chain" id="PRO_5040866780" evidence="1">
    <location>
        <begin position="22"/>
        <end position="71"/>
    </location>
</feature>
<keyword evidence="1" id="KW-0732">Signal</keyword>
<keyword evidence="3" id="KW-1185">Reference proteome</keyword>
<dbReference type="Proteomes" id="UP001163046">
    <property type="component" value="Unassembled WGS sequence"/>
</dbReference>
<organism evidence="2 3">
    <name type="scientific">Desmophyllum pertusum</name>
    <dbReference type="NCBI Taxonomy" id="174260"/>
    <lineage>
        <taxon>Eukaryota</taxon>
        <taxon>Metazoa</taxon>
        <taxon>Cnidaria</taxon>
        <taxon>Anthozoa</taxon>
        <taxon>Hexacorallia</taxon>
        <taxon>Scleractinia</taxon>
        <taxon>Caryophylliina</taxon>
        <taxon>Caryophylliidae</taxon>
        <taxon>Desmophyllum</taxon>
    </lineage>
</organism>
<dbReference type="EMBL" id="MU827792">
    <property type="protein sequence ID" value="KAJ7330633.1"/>
    <property type="molecule type" value="Genomic_DNA"/>
</dbReference>
<protein>
    <submittedName>
        <fullName evidence="2">Uncharacterized protein</fullName>
    </submittedName>
</protein>
<evidence type="ECO:0000256" key="1">
    <source>
        <dbReference type="SAM" id="SignalP"/>
    </source>
</evidence>